<keyword evidence="1" id="KW-0175">Coiled coil</keyword>
<dbReference type="AlphaFoldDB" id="A0A0K8U582"/>
<name>A0A0K8U582_BACLA</name>
<evidence type="ECO:0000256" key="1">
    <source>
        <dbReference type="SAM" id="Coils"/>
    </source>
</evidence>
<protein>
    <submittedName>
        <fullName evidence="3">Uncharacterized protein</fullName>
    </submittedName>
</protein>
<dbReference type="EMBL" id="GDHF01030581">
    <property type="protein sequence ID" value="JAI21733.1"/>
    <property type="molecule type" value="Transcribed_RNA"/>
</dbReference>
<proteinExistence type="predicted"/>
<gene>
    <name evidence="3" type="ORF">c0_g1_i1</name>
</gene>
<evidence type="ECO:0000313" key="3">
    <source>
        <dbReference type="EMBL" id="JAI21733.1"/>
    </source>
</evidence>
<sequence>MSKFCGVISKRINSEEVEPLRFSHLEMLTKWLASETESLQSDFAIKSEAVQDMQKQVIQNEQKLIEINGIMEVLKEKVIATEHEVAVNDANIRLLERNIKALEDYANRPLTVAGITCGCPIVHEQQEQRRMLNLLQNTDNTMAQLHLLMNEFQELQPYVQRLSSPYYTISSILDCHASTLKQTENNLDRLVEKLHAVDGMLRLALLHLAASRQQRSQSAPPSFCKPIGDGPANMRNS</sequence>
<dbReference type="OrthoDB" id="7862278at2759"/>
<feature type="region of interest" description="Disordered" evidence="2">
    <location>
        <begin position="216"/>
        <end position="237"/>
    </location>
</feature>
<reference evidence="3" key="1">
    <citation type="submission" date="2015-06" db="EMBL/GenBank/DDBJ databases">
        <authorList>
            <person name="Hoefler B.C."/>
            <person name="Straight P.D."/>
        </authorList>
    </citation>
    <scope>NUCLEOTIDE SEQUENCE</scope>
</reference>
<organism evidence="3">
    <name type="scientific">Bactrocera latifrons</name>
    <name type="common">Malaysian fruit fly</name>
    <name type="synonym">Chaetodacus latifrons</name>
    <dbReference type="NCBI Taxonomy" id="174628"/>
    <lineage>
        <taxon>Eukaryota</taxon>
        <taxon>Metazoa</taxon>
        <taxon>Ecdysozoa</taxon>
        <taxon>Arthropoda</taxon>
        <taxon>Hexapoda</taxon>
        <taxon>Insecta</taxon>
        <taxon>Pterygota</taxon>
        <taxon>Neoptera</taxon>
        <taxon>Endopterygota</taxon>
        <taxon>Diptera</taxon>
        <taxon>Brachycera</taxon>
        <taxon>Muscomorpha</taxon>
        <taxon>Tephritoidea</taxon>
        <taxon>Tephritidae</taxon>
        <taxon>Bactrocera</taxon>
        <taxon>Bactrocera</taxon>
    </lineage>
</organism>
<evidence type="ECO:0000256" key="2">
    <source>
        <dbReference type="SAM" id="MobiDB-lite"/>
    </source>
</evidence>
<feature type="coiled-coil region" evidence="1">
    <location>
        <begin position="173"/>
        <end position="200"/>
    </location>
</feature>
<accession>A0A0K8U582</accession>